<proteinExistence type="predicted"/>
<accession>A0ABQ8URW7</accession>
<sequence length="188" mass="20454">MRFLLVAALFFSVSLAAACQRSASDGTTWDLSSLVKRLCEIVLSPAFFSGLVAAGSSYRIQDSTYSYEFNICEDMTSTAVPRCQSALPAAVIQLYSYWCTKLGVTKQETVRPLKDASGQTTGVNAKIREYPVDSCMFEACPTPRASARLTGLEMIPCWGAIKALPGLVWDGIKATFTLSLCRSGYSRI</sequence>
<organism evidence="2 3">
    <name type="scientific">Paratrimastix pyriformis</name>
    <dbReference type="NCBI Taxonomy" id="342808"/>
    <lineage>
        <taxon>Eukaryota</taxon>
        <taxon>Metamonada</taxon>
        <taxon>Preaxostyla</taxon>
        <taxon>Paratrimastigidae</taxon>
        <taxon>Paratrimastix</taxon>
    </lineage>
</organism>
<feature type="signal peptide" evidence="1">
    <location>
        <begin position="1"/>
        <end position="18"/>
    </location>
</feature>
<evidence type="ECO:0000256" key="1">
    <source>
        <dbReference type="SAM" id="SignalP"/>
    </source>
</evidence>
<reference evidence="2" key="1">
    <citation type="journal article" date="2022" name="bioRxiv">
        <title>Genomics of Preaxostyla Flagellates Illuminates Evolutionary Transitions and the Path Towards Mitochondrial Loss.</title>
        <authorList>
            <person name="Novak L.V.F."/>
            <person name="Treitli S.C."/>
            <person name="Pyrih J."/>
            <person name="Halakuc P."/>
            <person name="Pipaliya S.V."/>
            <person name="Vacek V."/>
            <person name="Brzon O."/>
            <person name="Soukal P."/>
            <person name="Eme L."/>
            <person name="Dacks J.B."/>
            <person name="Karnkowska A."/>
            <person name="Elias M."/>
            <person name="Hampl V."/>
        </authorList>
    </citation>
    <scope>NUCLEOTIDE SEQUENCE</scope>
    <source>
        <strain evidence="2">RCP-MX</strain>
    </source>
</reference>
<keyword evidence="3" id="KW-1185">Reference proteome</keyword>
<protein>
    <submittedName>
        <fullName evidence="2">Uncharacterized protein</fullName>
    </submittedName>
</protein>
<evidence type="ECO:0000313" key="2">
    <source>
        <dbReference type="EMBL" id="KAJ4461588.1"/>
    </source>
</evidence>
<dbReference type="Proteomes" id="UP001141327">
    <property type="component" value="Unassembled WGS sequence"/>
</dbReference>
<keyword evidence="1" id="KW-0732">Signal</keyword>
<feature type="chain" id="PRO_5045042410" evidence="1">
    <location>
        <begin position="19"/>
        <end position="188"/>
    </location>
</feature>
<dbReference type="EMBL" id="JAPMOS010000007">
    <property type="protein sequence ID" value="KAJ4461588.1"/>
    <property type="molecule type" value="Genomic_DNA"/>
</dbReference>
<comment type="caution">
    <text evidence="2">The sequence shown here is derived from an EMBL/GenBank/DDBJ whole genome shotgun (WGS) entry which is preliminary data.</text>
</comment>
<evidence type="ECO:0000313" key="3">
    <source>
        <dbReference type="Proteomes" id="UP001141327"/>
    </source>
</evidence>
<gene>
    <name evidence="2" type="ORF">PAPYR_2189</name>
</gene>
<name>A0ABQ8URW7_9EUKA</name>
<dbReference type="PROSITE" id="PS51257">
    <property type="entry name" value="PROKAR_LIPOPROTEIN"/>
    <property type="match status" value="1"/>
</dbReference>